<dbReference type="GO" id="GO:0017022">
    <property type="term" value="F:myosin binding"/>
    <property type="evidence" value="ECO:0007669"/>
    <property type="project" value="TreeGrafter"/>
</dbReference>
<keyword evidence="4" id="KW-0496">Mitochondrion</keyword>
<dbReference type="Proteomes" id="UP001652661">
    <property type="component" value="Chromosome 2L"/>
</dbReference>
<evidence type="ECO:0000256" key="4">
    <source>
        <dbReference type="ARBA" id="ARBA00023128"/>
    </source>
</evidence>
<feature type="region of interest" description="Disordered" evidence="6">
    <location>
        <begin position="993"/>
        <end position="1100"/>
    </location>
</feature>
<dbReference type="RefSeq" id="XP_017023897.1">
    <property type="nucleotide sequence ID" value="XM_017168408.1"/>
</dbReference>
<evidence type="ECO:0000259" key="7">
    <source>
        <dbReference type="SMART" id="SM01423"/>
    </source>
</evidence>
<feature type="region of interest" description="Disordered" evidence="6">
    <location>
        <begin position="742"/>
        <end position="766"/>
    </location>
</feature>
<feature type="compositionally biased region" description="Gly residues" evidence="6">
    <location>
        <begin position="1055"/>
        <end position="1064"/>
    </location>
</feature>
<dbReference type="RefSeq" id="XP_017023895.1">
    <property type="nucleotide sequence ID" value="XM_017168406.1"/>
</dbReference>
<evidence type="ECO:0000256" key="6">
    <source>
        <dbReference type="SAM" id="MobiDB-lite"/>
    </source>
</evidence>
<feature type="region of interest" description="Disordered" evidence="6">
    <location>
        <begin position="969"/>
        <end position="988"/>
    </location>
</feature>
<dbReference type="PANTHER" id="PTHR15751">
    <property type="entry name" value="TRAFFICKING KINESIN-BINDING PROTEIN"/>
    <property type="match status" value="1"/>
</dbReference>
<dbReference type="InterPro" id="IPR006933">
    <property type="entry name" value="HAP1_N"/>
</dbReference>
<keyword evidence="9" id="KW-1185">Reference proteome</keyword>
<name>A0A6P4I6W4_DROKI</name>
<feature type="region of interest" description="Disordered" evidence="6">
    <location>
        <begin position="1"/>
        <end position="23"/>
    </location>
</feature>
<evidence type="ECO:0000256" key="5">
    <source>
        <dbReference type="SAM" id="Coils"/>
    </source>
</evidence>
<dbReference type="OrthoDB" id="10067624at2759"/>
<evidence type="ECO:0000313" key="11">
    <source>
        <dbReference type="RefSeq" id="XP_017023897.1"/>
    </source>
</evidence>
<dbReference type="Pfam" id="PF12448">
    <property type="entry name" value="Milton"/>
    <property type="match status" value="1"/>
</dbReference>
<dbReference type="GO" id="GO:0006605">
    <property type="term" value="P:protein targeting"/>
    <property type="evidence" value="ECO:0007669"/>
    <property type="project" value="TreeGrafter"/>
</dbReference>
<proteinExistence type="inferred from homology"/>
<protein>
    <submittedName>
        <fullName evidence="10 11">Trafficking kinesin-binding protein milt isoform X3</fullName>
    </submittedName>
</protein>
<gene>
    <name evidence="10 11" type="primary">LOC108075834</name>
</gene>
<keyword evidence="3 5" id="KW-0175">Coiled coil</keyword>
<evidence type="ECO:0000259" key="8">
    <source>
        <dbReference type="SMART" id="SM01424"/>
    </source>
</evidence>
<dbReference type="Pfam" id="PF04849">
    <property type="entry name" value="HAP1_N"/>
    <property type="match status" value="1"/>
</dbReference>
<accession>A0A6P4I6W4</accession>
<dbReference type="InterPro" id="IPR051946">
    <property type="entry name" value="Intracell_Traff-Reg"/>
</dbReference>
<dbReference type="PANTHER" id="PTHR15751:SF12">
    <property type="entry name" value="TRAFFICKING KINESIN-BINDING PROTEIN MILT"/>
    <property type="match status" value="1"/>
</dbReference>
<feature type="compositionally biased region" description="Low complexity" evidence="6">
    <location>
        <begin position="1072"/>
        <end position="1091"/>
    </location>
</feature>
<evidence type="ECO:0000256" key="2">
    <source>
        <dbReference type="ARBA" id="ARBA00007007"/>
    </source>
</evidence>
<feature type="region of interest" description="Disordered" evidence="6">
    <location>
        <begin position="368"/>
        <end position="387"/>
    </location>
</feature>
<dbReference type="GO" id="GO:0048311">
    <property type="term" value="P:mitochondrion distribution"/>
    <property type="evidence" value="ECO:0007669"/>
    <property type="project" value="TreeGrafter"/>
</dbReference>
<reference evidence="9" key="2">
    <citation type="submission" date="2025-05" db="UniProtKB">
        <authorList>
            <consortium name="RefSeq"/>
        </authorList>
    </citation>
    <scope>NUCLEOTIDE SEQUENCE [LARGE SCALE GENOMIC DNA]</scope>
    <source>
        <strain evidence="9">14028-0561.14</strain>
    </source>
</reference>
<dbReference type="AlphaFoldDB" id="A0A6P4I6W4"/>
<feature type="compositionally biased region" description="Basic residues" evidence="6">
    <location>
        <begin position="1031"/>
        <end position="1041"/>
    </location>
</feature>
<dbReference type="GO" id="GO:0031410">
    <property type="term" value="C:cytoplasmic vesicle"/>
    <property type="evidence" value="ECO:0007669"/>
    <property type="project" value="TreeGrafter"/>
</dbReference>
<feature type="domain" description="HAP1 N-terminal" evidence="8">
    <location>
        <begin position="74"/>
        <end position="373"/>
    </location>
</feature>
<reference evidence="10" key="1">
    <citation type="submission" date="2025-04" db="UniProtKB">
        <authorList>
            <consortium name="RefSeq"/>
        </authorList>
    </citation>
    <scope>IDENTIFICATION</scope>
</reference>
<feature type="coiled-coil region" evidence="5">
    <location>
        <begin position="136"/>
        <end position="198"/>
    </location>
</feature>
<evidence type="ECO:0000256" key="1">
    <source>
        <dbReference type="ARBA" id="ARBA00004173"/>
    </source>
</evidence>
<dbReference type="InterPro" id="IPR022154">
    <property type="entry name" value="TRAK1/2_C"/>
</dbReference>
<feature type="compositionally biased region" description="Low complexity" evidence="6">
    <location>
        <begin position="993"/>
        <end position="1004"/>
    </location>
</feature>
<feature type="compositionally biased region" description="Polar residues" evidence="6">
    <location>
        <begin position="526"/>
        <end position="538"/>
    </location>
</feature>
<feature type="compositionally biased region" description="Low complexity" evidence="6">
    <location>
        <begin position="742"/>
        <end position="752"/>
    </location>
</feature>
<feature type="domain" description="Trafficking kinesin-binding protein C-terminal" evidence="7">
    <location>
        <begin position="467"/>
        <end position="650"/>
    </location>
</feature>
<sequence length="1123" mass="120666">MLSATLGANGGPQPLSPSAQATLSKHLPRLQSKRLLQQTQSTASPRPQTCDASCLTELCSSENLPEVEIFSLLEEQIPKYKVRNDFLTNFSGYANEDWFVPAPALPIPSEGLGLTKEQTRECLNYFLLCGNRVSQMTRAYDDIEAVTRLLEEKEKDLELTVQIGKELLTQNNALEARVTDLEADLKSSNDDRAQLVHELHKKNELISVLTNDADDGTDTDTPTMSKSITLDLLQRKVNTLLDENKSLKSEATQLAHKTDEVEEHERQLMADIGAQLNDANSQYDSISLELERQREENRLQHEQIVSLTARLAEAEMRLHQLTQDNDEHLSLLHVTKENQNALALELVEFKQRYEEVLALLHSAQDQLKQQRKRSQPQARSSFLGGLGTSGAGVGGGLFQPDSLHSELMESSLYSENSLDSGISGDSQRSADRINRMMMQMPSGGMSSSAMGGSIYAGVGNVPPYKRVFDTVRCAGKSGNYMDSGNVSMTQLGAMSMSSTSGPRMASMAYPAGSYYRGASSQSLGVKTLSSESLNSQSDDGYPAQPSGVPGAPGAKELEAALKRLTPAEVLARRAMLSYAPAGTYNYDEPAAHGTSHERNSNLPLGVRTPDSIMSTGSSGMSGSTNHMSASMTHQWRLPEKLQIIKPMEGSQTLHHWSRLATPTLSGLLDERPGVTIRGGRGLDDLGMQVYTLSDVEEDVSDDLPGKQFEAPGCTFTYTTSMVMHPDDGFVNDLSFLSQSQMSSRMASTSTSRQPSCPATPRAGLSRKNSCSTFSVNLGLAGMLNERGIKAVTPSALNTPAGPNFSPTVTPCNSPEGSPPRCQSPEPLFGLLSSGADLIRRKIVGDQHQQKQRSSLSKQQQQKIMLSHLERRALRSLNLIEKVESIGLENIIHAQRGVGAGIANRSSSPLSSGSLQSLHTSTNSIVDDIHFDRAQIKGVLHRGLKSPTPAAPSSSAAAASTSAGSRAISTISSSSTSAYNSDDSDDQGLVMKIKPTKSSTPTTSIAQSQSTPVEKASTSTGGGTATETRLKQMQRQKSRRQLKNGMASQRPDLGTIAGGGAGGGRVRPDLGKVSDSTSSGKTTKLGSKIGTKAAEEEEAAPQTITQAFVGSVSSLLFGRKGGWL</sequence>
<dbReference type="SMART" id="SM01423">
    <property type="entry name" value="Milton"/>
    <property type="match status" value="1"/>
</dbReference>
<evidence type="ECO:0000313" key="9">
    <source>
        <dbReference type="Proteomes" id="UP001652661"/>
    </source>
</evidence>
<organism evidence="9 10">
    <name type="scientific">Drosophila kikkawai</name>
    <name type="common">Fruit fly</name>
    <dbReference type="NCBI Taxonomy" id="30033"/>
    <lineage>
        <taxon>Eukaryota</taxon>
        <taxon>Metazoa</taxon>
        <taxon>Ecdysozoa</taxon>
        <taxon>Arthropoda</taxon>
        <taxon>Hexapoda</taxon>
        <taxon>Insecta</taxon>
        <taxon>Pterygota</taxon>
        <taxon>Neoptera</taxon>
        <taxon>Endopterygota</taxon>
        <taxon>Diptera</taxon>
        <taxon>Brachycera</taxon>
        <taxon>Muscomorpha</taxon>
        <taxon>Ephydroidea</taxon>
        <taxon>Drosophilidae</taxon>
        <taxon>Drosophila</taxon>
        <taxon>Sophophora</taxon>
    </lineage>
</organism>
<evidence type="ECO:0000313" key="10">
    <source>
        <dbReference type="RefSeq" id="XP_017023895.1"/>
    </source>
</evidence>
<comment type="subcellular location">
    <subcellularLocation>
        <location evidence="1">Mitochondrion</location>
    </subcellularLocation>
</comment>
<dbReference type="SMART" id="SM01424">
    <property type="entry name" value="HAP1_N"/>
    <property type="match status" value="1"/>
</dbReference>
<evidence type="ECO:0000256" key="3">
    <source>
        <dbReference type="ARBA" id="ARBA00023054"/>
    </source>
</evidence>
<comment type="similarity">
    <text evidence="2">Belongs to the milton family.</text>
</comment>
<dbReference type="GO" id="GO:0005739">
    <property type="term" value="C:mitochondrion"/>
    <property type="evidence" value="ECO:0007669"/>
    <property type="project" value="UniProtKB-SubCell"/>
</dbReference>
<feature type="region of interest" description="Disordered" evidence="6">
    <location>
        <begin position="526"/>
        <end position="553"/>
    </location>
</feature>
<dbReference type="GO" id="GO:0047496">
    <property type="term" value="P:vesicle transport along microtubule"/>
    <property type="evidence" value="ECO:0007669"/>
    <property type="project" value="TreeGrafter"/>
</dbReference>